<feature type="transmembrane region" description="Helical" evidence="10">
    <location>
        <begin position="139"/>
        <end position="157"/>
    </location>
</feature>
<evidence type="ECO:0000256" key="3">
    <source>
        <dbReference type="ARBA" id="ARBA00006236"/>
    </source>
</evidence>
<dbReference type="InterPro" id="IPR020846">
    <property type="entry name" value="MFS_dom"/>
</dbReference>
<dbReference type="AlphaFoldDB" id="A0A1G5PXW9"/>
<dbReference type="PROSITE" id="PS50850">
    <property type="entry name" value="MFS"/>
    <property type="match status" value="1"/>
</dbReference>
<dbReference type="InterPro" id="IPR036259">
    <property type="entry name" value="MFS_trans_sf"/>
</dbReference>
<dbReference type="InterPro" id="IPR001958">
    <property type="entry name" value="Tet-R_TetA/multi-R_MdtG-like"/>
</dbReference>
<dbReference type="NCBIfam" id="TIGR00710">
    <property type="entry name" value="efflux_Bcr_CflA"/>
    <property type="match status" value="1"/>
</dbReference>
<dbReference type="Gene3D" id="1.20.1720.10">
    <property type="entry name" value="Multidrug resistance protein D"/>
    <property type="match status" value="1"/>
</dbReference>
<keyword evidence="9 10" id="KW-0472">Membrane</keyword>
<evidence type="ECO:0000256" key="2">
    <source>
        <dbReference type="ARBA" id="ARBA00004651"/>
    </source>
</evidence>
<dbReference type="InterPro" id="IPR011701">
    <property type="entry name" value="MFS"/>
</dbReference>
<feature type="transmembrane region" description="Helical" evidence="10">
    <location>
        <begin position="346"/>
        <end position="367"/>
    </location>
</feature>
<feature type="transmembrane region" description="Helical" evidence="10">
    <location>
        <begin position="20"/>
        <end position="38"/>
    </location>
</feature>
<evidence type="ECO:0000256" key="6">
    <source>
        <dbReference type="ARBA" id="ARBA00022475"/>
    </source>
</evidence>
<feature type="transmembrane region" description="Helical" evidence="10">
    <location>
        <begin position="169"/>
        <end position="189"/>
    </location>
</feature>
<reference evidence="12 13" key="1">
    <citation type="submission" date="2016-10" db="EMBL/GenBank/DDBJ databases">
        <authorList>
            <person name="de Groot N.N."/>
        </authorList>
    </citation>
    <scope>NUCLEOTIDE SEQUENCE [LARGE SCALE GENOMIC DNA]</scope>
    <source>
        <strain evidence="12 13">U95</strain>
    </source>
</reference>
<dbReference type="InterPro" id="IPR004812">
    <property type="entry name" value="Efflux_drug-R_Bcr/CmlA"/>
</dbReference>
<dbReference type="GO" id="GO:0042910">
    <property type="term" value="F:xenobiotic transmembrane transporter activity"/>
    <property type="evidence" value="ECO:0007669"/>
    <property type="project" value="InterPro"/>
</dbReference>
<dbReference type="CDD" id="cd17320">
    <property type="entry name" value="MFS_MdfA_MDR_like"/>
    <property type="match status" value="1"/>
</dbReference>
<dbReference type="RefSeq" id="WP_090216482.1">
    <property type="nucleotide sequence ID" value="NZ_FMWG01000002.1"/>
</dbReference>
<keyword evidence="6" id="KW-1003">Cell membrane</keyword>
<keyword evidence="7 10" id="KW-0812">Transmembrane</keyword>
<feature type="transmembrane region" description="Helical" evidence="10">
    <location>
        <begin position="82"/>
        <end position="101"/>
    </location>
</feature>
<comment type="similarity">
    <text evidence="4">Belongs to the major facilitator superfamily. TCR/Tet family.</text>
</comment>
<evidence type="ECO:0000256" key="7">
    <source>
        <dbReference type="ARBA" id="ARBA00022692"/>
    </source>
</evidence>
<dbReference type="PANTHER" id="PTHR23501">
    <property type="entry name" value="MAJOR FACILITATOR SUPERFAMILY"/>
    <property type="match status" value="1"/>
</dbReference>
<keyword evidence="10" id="KW-0997">Cell inner membrane</keyword>
<accession>A0A1G5PXW9</accession>
<feature type="transmembrane region" description="Helical" evidence="10">
    <location>
        <begin position="373"/>
        <end position="395"/>
    </location>
</feature>
<dbReference type="PROSITE" id="PS00216">
    <property type="entry name" value="SUGAR_TRANSPORT_1"/>
    <property type="match status" value="1"/>
</dbReference>
<evidence type="ECO:0000256" key="1">
    <source>
        <dbReference type="ARBA" id="ARBA00003279"/>
    </source>
</evidence>
<evidence type="ECO:0000256" key="8">
    <source>
        <dbReference type="ARBA" id="ARBA00022989"/>
    </source>
</evidence>
<feature type="transmembrane region" description="Helical" evidence="10">
    <location>
        <begin position="252"/>
        <end position="270"/>
    </location>
</feature>
<dbReference type="InterPro" id="IPR005829">
    <property type="entry name" value="Sugar_transporter_CS"/>
</dbReference>
<dbReference type="GO" id="GO:0005886">
    <property type="term" value="C:plasma membrane"/>
    <property type="evidence" value="ECO:0007669"/>
    <property type="project" value="UniProtKB-SubCell"/>
</dbReference>
<dbReference type="EMBL" id="FMWG01000002">
    <property type="protein sequence ID" value="SCZ54277.1"/>
    <property type="molecule type" value="Genomic_DNA"/>
</dbReference>
<feature type="transmembrane region" description="Helical" evidence="10">
    <location>
        <begin position="50"/>
        <end position="70"/>
    </location>
</feature>
<dbReference type="Pfam" id="PF07690">
    <property type="entry name" value="MFS_1"/>
    <property type="match status" value="1"/>
</dbReference>
<dbReference type="OrthoDB" id="9800416at2"/>
<feature type="domain" description="Major facilitator superfamily (MFS) profile" evidence="11">
    <location>
        <begin position="16"/>
        <end position="399"/>
    </location>
</feature>
<dbReference type="PRINTS" id="PR01035">
    <property type="entry name" value="TCRTETA"/>
</dbReference>
<keyword evidence="13" id="KW-1185">Reference proteome</keyword>
<dbReference type="Proteomes" id="UP000198767">
    <property type="component" value="Unassembled WGS sequence"/>
</dbReference>
<feature type="transmembrane region" description="Helical" evidence="10">
    <location>
        <begin position="309"/>
        <end position="334"/>
    </location>
</feature>
<comment type="similarity">
    <text evidence="3 10">Belongs to the major facilitator superfamily. Bcr/CmlA family.</text>
</comment>
<feature type="transmembrane region" description="Helical" evidence="10">
    <location>
        <begin position="282"/>
        <end position="303"/>
    </location>
</feature>
<evidence type="ECO:0000259" key="11">
    <source>
        <dbReference type="PROSITE" id="PS50850"/>
    </source>
</evidence>
<comment type="function">
    <text evidence="1">Resistance to tetracycline by an active tetracycline efflux. This is an energy-dependent process that decreases the accumulation of the antibiotic in whole cells. This protein functions as a metal-tetracycline/H(+) antiporter.</text>
</comment>
<proteinExistence type="inferred from homology"/>
<organism evidence="12 13">
    <name type="scientific">Epibacterium ulvae</name>
    <dbReference type="NCBI Taxonomy" id="1156985"/>
    <lineage>
        <taxon>Bacteria</taxon>
        <taxon>Pseudomonadati</taxon>
        <taxon>Pseudomonadota</taxon>
        <taxon>Alphaproteobacteria</taxon>
        <taxon>Rhodobacterales</taxon>
        <taxon>Roseobacteraceae</taxon>
        <taxon>Epibacterium</taxon>
    </lineage>
</organism>
<evidence type="ECO:0000256" key="4">
    <source>
        <dbReference type="ARBA" id="ARBA00007520"/>
    </source>
</evidence>
<keyword evidence="8 10" id="KW-1133">Transmembrane helix</keyword>
<comment type="subcellular location">
    <subcellularLocation>
        <location evidence="10">Cell inner membrane</location>
        <topology evidence="10">Multi-pass membrane protein</topology>
    </subcellularLocation>
    <subcellularLocation>
        <location evidence="2">Cell membrane</location>
        <topology evidence="2">Multi-pass membrane protein</topology>
    </subcellularLocation>
</comment>
<dbReference type="STRING" id="1156985.SAMN04488118_102269"/>
<name>A0A1G5PXW9_9RHOB</name>
<feature type="transmembrane region" description="Helical" evidence="10">
    <location>
        <begin position="216"/>
        <end position="240"/>
    </location>
</feature>
<feature type="transmembrane region" description="Helical" evidence="10">
    <location>
        <begin position="107"/>
        <end position="127"/>
    </location>
</feature>
<sequence>MQLTQQRFLRRHAPPHISTLIILSGISALGINVFVPSLPGMATYFNSEYATLQLAISLYLATNAVIQILVGPLSDKWGRRPVLLAGIGVFLLATLGCIYAPSAEVFLGFRMAQASVVVAMVISRASVRDLYDQDSAASMIGYVTMGMAVVPMVAPAIGGVLDETLGWQANFWLLFLAGAVAFVLVYFDFGETAYKSGKSIVAQFREYPLLFTSPRFWGYSLASALTSGTFFAYLGGAPFVGQAVYGLSTTELGFFMSAPAIGYFAGNFASGRYSTKFGINRMTLWGCLTNGIGVTLSIVITLLDLDTATSFFGLMIFIGIGNGLSIPNATAGALSVRPHLAGTASGLSGAIMLGGGAALSAIAGTMLNAERGALPLLILMGASGLAALITIMLVLRRERQMGL</sequence>
<evidence type="ECO:0000256" key="10">
    <source>
        <dbReference type="RuleBase" id="RU365088"/>
    </source>
</evidence>
<dbReference type="SUPFAM" id="SSF103473">
    <property type="entry name" value="MFS general substrate transporter"/>
    <property type="match status" value="1"/>
</dbReference>
<evidence type="ECO:0000313" key="13">
    <source>
        <dbReference type="Proteomes" id="UP000198767"/>
    </source>
</evidence>
<evidence type="ECO:0000313" key="12">
    <source>
        <dbReference type="EMBL" id="SCZ54277.1"/>
    </source>
</evidence>
<evidence type="ECO:0000256" key="9">
    <source>
        <dbReference type="ARBA" id="ARBA00023136"/>
    </source>
</evidence>
<evidence type="ECO:0000256" key="5">
    <source>
        <dbReference type="ARBA" id="ARBA00022448"/>
    </source>
</evidence>
<protein>
    <recommendedName>
        <fullName evidence="10">Bcr/CflA family efflux transporter</fullName>
    </recommendedName>
</protein>
<dbReference type="GO" id="GO:1990961">
    <property type="term" value="P:xenobiotic detoxification by transmembrane export across the plasma membrane"/>
    <property type="evidence" value="ECO:0007669"/>
    <property type="project" value="InterPro"/>
</dbReference>
<keyword evidence="5 10" id="KW-0813">Transport</keyword>
<dbReference type="PANTHER" id="PTHR23501:SF191">
    <property type="entry name" value="VACUOLAR BASIC AMINO ACID TRANSPORTER 4"/>
    <property type="match status" value="1"/>
</dbReference>
<gene>
    <name evidence="12" type="ORF">SAMN04488118_102269</name>
</gene>